<dbReference type="RefSeq" id="WP_162370940.1">
    <property type="nucleotide sequence ID" value="NZ_JAAEEH010000031.1"/>
</dbReference>
<dbReference type="Proteomes" id="UP000461585">
    <property type="component" value="Unassembled WGS sequence"/>
</dbReference>
<name>A0A7X5HX20_9FIRM</name>
<organism evidence="7 8">
    <name type="scientific">Anaerotalea alkaliphila</name>
    <dbReference type="NCBI Taxonomy" id="2662126"/>
    <lineage>
        <taxon>Bacteria</taxon>
        <taxon>Bacillati</taxon>
        <taxon>Bacillota</taxon>
        <taxon>Clostridia</taxon>
        <taxon>Eubacteriales</taxon>
        <taxon>Anaerotalea</taxon>
    </lineage>
</organism>
<evidence type="ECO:0000256" key="4">
    <source>
        <dbReference type="ARBA" id="ARBA00022679"/>
    </source>
</evidence>
<gene>
    <name evidence="6 7" type="primary">prmA</name>
    <name evidence="7" type="ORF">GXN74_10725</name>
</gene>
<comment type="caution">
    <text evidence="7">The sequence shown here is derived from an EMBL/GenBank/DDBJ whole genome shotgun (WGS) entry which is preliminary data.</text>
</comment>
<evidence type="ECO:0000256" key="3">
    <source>
        <dbReference type="ARBA" id="ARBA00022603"/>
    </source>
</evidence>
<comment type="subcellular location">
    <subcellularLocation>
        <location evidence="6">Cytoplasm</location>
    </subcellularLocation>
</comment>
<keyword evidence="8" id="KW-1185">Reference proteome</keyword>
<dbReference type="SUPFAM" id="SSF53335">
    <property type="entry name" value="S-adenosyl-L-methionine-dependent methyltransferases"/>
    <property type="match status" value="1"/>
</dbReference>
<keyword evidence="7" id="KW-0689">Ribosomal protein</keyword>
<dbReference type="InterPro" id="IPR004498">
    <property type="entry name" value="Ribosomal_PrmA_MeTrfase"/>
</dbReference>
<evidence type="ECO:0000313" key="8">
    <source>
        <dbReference type="Proteomes" id="UP000461585"/>
    </source>
</evidence>
<reference evidence="7 8" key="1">
    <citation type="submission" date="2020-01" db="EMBL/GenBank/DDBJ databases">
        <title>Anaeroalcalibacter tamaniensis gen. nov., sp. nov., moderately halophilic strictly anaerobic fermenter bacterium from mud volcano of Taman peninsula.</title>
        <authorList>
            <person name="Frolova A."/>
            <person name="Merkel A.Y."/>
            <person name="Slobodkin A.I."/>
        </authorList>
    </citation>
    <scope>NUCLEOTIDE SEQUENCE [LARGE SCALE GENOMIC DNA]</scope>
    <source>
        <strain evidence="7 8">F-3ap</strain>
    </source>
</reference>
<dbReference type="EMBL" id="JAAEEH010000031">
    <property type="protein sequence ID" value="NDL68215.1"/>
    <property type="molecule type" value="Genomic_DNA"/>
</dbReference>
<dbReference type="InterPro" id="IPR029063">
    <property type="entry name" value="SAM-dependent_MTases_sf"/>
</dbReference>
<feature type="binding site" evidence="6">
    <location>
        <position position="159"/>
    </location>
    <ligand>
        <name>S-adenosyl-L-methionine</name>
        <dbReference type="ChEBI" id="CHEBI:59789"/>
    </ligand>
</feature>
<dbReference type="InterPro" id="IPR050078">
    <property type="entry name" value="Ribosomal_L11_MeTrfase_PrmA"/>
</dbReference>
<dbReference type="GO" id="GO:0005737">
    <property type="term" value="C:cytoplasm"/>
    <property type="evidence" value="ECO:0007669"/>
    <property type="project" value="UniProtKB-SubCell"/>
</dbReference>
<dbReference type="Gene3D" id="3.40.50.150">
    <property type="entry name" value="Vaccinia Virus protein VP39"/>
    <property type="match status" value="1"/>
</dbReference>
<proteinExistence type="inferred from homology"/>
<dbReference type="AlphaFoldDB" id="A0A7X5HX20"/>
<feature type="binding site" evidence="6">
    <location>
        <position position="202"/>
    </location>
    <ligand>
        <name>S-adenosyl-L-methionine</name>
        <dbReference type="ChEBI" id="CHEBI:59789"/>
    </ligand>
</feature>
<dbReference type="HAMAP" id="MF_00735">
    <property type="entry name" value="Methyltr_PrmA"/>
    <property type="match status" value="1"/>
</dbReference>
<evidence type="ECO:0000256" key="6">
    <source>
        <dbReference type="HAMAP-Rule" id="MF_00735"/>
    </source>
</evidence>
<dbReference type="EC" id="2.1.1.-" evidence="6"/>
<accession>A0A7X5HX20</accession>
<dbReference type="GO" id="GO:0005840">
    <property type="term" value="C:ribosome"/>
    <property type="evidence" value="ECO:0007669"/>
    <property type="project" value="UniProtKB-KW"/>
</dbReference>
<keyword evidence="5 6" id="KW-0949">S-adenosyl-L-methionine</keyword>
<protein>
    <recommendedName>
        <fullName evidence="6">Ribosomal protein L11 methyltransferase</fullName>
        <shortName evidence="6">L11 Mtase</shortName>
        <ecNumber evidence="6">2.1.1.-</ecNumber>
    </recommendedName>
</protein>
<evidence type="ECO:0000313" key="7">
    <source>
        <dbReference type="EMBL" id="NDL68215.1"/>
    </source>
</evidence>
<sequence>MEWNTITLSVDDEAVDQVSQYLVELGVLGVEILDYVITDEERTQLFVDYMDEQPPLGKETRLRFYISKEDDLEGKLQLLQLELLRLSEFMDVGSCALDFGTTQEEDWANNWKQHYKPFKVGERIWVKPLWETLPEEGKGQMVLDIDPGMAFGSGTHETTAMCIALLEKYLEPGQSVVDVGCGSGILGLAAAKLGAAETLCIDLDPNAVIVAKENVAHNGLSDKVRVVQGNLIDQVEAPADLLVANIMAEVVAFLTGDVAKVIKDGGLYITSGIILKKVDLVKEALRINGFTLVEVRTQGDWAALVAKKDPR</sequence>
<feature type="binding site" evidence="6">
    <location>
        <position position="180"/>
    </location>
    <ligand>
        <name>S-adenosyl-L-methionine</name>
        <dbReference type="ChEBI" id="CHEBI:59789"/>
    </ligand>
</feature>
<keyword evidence="7" id="KW-0687">Ribonucleoprotein</keyword>
<dbReference type="PANTHER" id="PTHR43648">
    <property type="entry name" value="ELECTRON TRANSFER FLAVOPROTEIN BETA SUBUNIT LYSINE METHYLTRANSFERASE"/>
    <property type="match status" value="1"/>
</dbReference>
<dbReference type="CDD" id="cd02440">
    <property type="entry name" value="AdoMet_MTases"/>
    <property type="match status" value="1"/>
</dbReference>
<keyword evidence="3 6" id="KW-0489">Methyltransferase</keyword>
<comment type="similarity">
    <text evidence="1 6">Belongs to the methyltransferase superfamily. PrmA family.</text>
</comment>
<comment type="function">
    <text evidence="6">Methylates ribosomal protein L11.</text>
</comment>
<dbReference type="PANTHER" id="PTHR43648:SF1">
    <property type="entry name" value="ELECTRON TRANSFER FLAVOPROTEIN BETA SUBUNIT LYSINE METHYLTRANSFERASE"/>
    <property type="match status" value="1"/>
</dbReference>
<keyword evidence="2 6" id="KW-0963">Cytoplasm</keyword>
<evidence type="ECO:0000256" key="1">
    <source>
        <dbReference type="ARBA" id="ARBA00009741"/>
    </source>
</evidence>
<dbReference type="GO" id="GO:0032259">
    <property type="term" value="P:methylation"/>
    <property type="evidence" value="ECO:0007669"/>
    <property type="project" value="UniProtKB-KW"/>
</dbReference>
<evidence type="ECO:0000256" key="5">
    <source>
        <dbReference type="ARBA" id="ARBA00022691"/>
    </source>
</evidence>
<keyword evidence="4 6" id="KW-0808">Transferase</keyword>
<feature type="binding site" evidence="6">
    <location>
        <position position="245"/>
    </location>
    <ligand>
        <name>S-adenosyl-L-methionine</name>
        <dbReference type="ChEBI" id="CHEBI:59789"/>
    </ligand>
</feature>
<dbReference type="Pfam" id="PF06325">
    <property type="entry name" value="PrmA"/>
    <property type="match status" value="1"/>
</dbReference>
<evidence type="ECO:0000256" key="2">
    <source>
        <dbReference type="ARBA" id="ARBA00022490"/>
    </source>
</evidence>
<dbReference type="PIRSF" id="PIRSF000401">
    <property type="entry name" value="RPL11_MTase"/>
    <property type="match status" value="1"/>
</dbReference>
<dbReference type="GO" id="GO:0008276">
    <property type="term" value="F:protein methyltransferase activity"/>
    <property type="evidence" value="ECO:0007669"/>
    <property type="project" value="UniProtKB-UniRule"/>
</dbReference>
<dbReference type="NCBIfam" id="TIGR00406">
    <property type="entry name" value="prmA"/>
    <property type="match status" value="1"/>
</dbReference>
<comment type="catalytic activity">
    <reaction evidence="6">
        <text>L-lysyl-[protein] + 3 S-adenosyl-L-methionine = N(6),N(6),N(6)-trimethyl-L-lysyl-[protein] + 3 S-adenosyl-L-homocysteine + 3 H(+)</text>
        <dbReference type="Rhea" id="RHEA:54192"/>
        <dbReference type="Rhea" id="RHEA-COMP:9752"/>
        <dbReference type="Rhea" id="RHEA-COMP:13826"/>
        <dbReference type="ChEBI" id="CHEBI:15378"/>
        <dbReference type="ChEBI" id="CHEBI:29969"/>
        <dbReference type="ChEBI" id="CHEBI:57856"/>
        <dbReference type="ChEBI" id="CHEBI:59789"/>
        <dbReference type="ChEBI" id="CHEBI:61961"/>
    </reaction>
</comment>